<gene>
    <name evidence="8" type="ORF">HNY73_021417</name>
</gene>
<comment type="similarity">
    <text evidence="2 6">Belongs to the sodium:solute symporter (SSF) (TC 2.A.21) family.</text>
</comment>
<dbReference type="PROSITE" id="PS50283">
    <property type="entry name" value="NA_SOLUT_SYMP_3"/>
    <property type="match status" value="1"/>
</dbReference>
<feature type="transmembrane region" description="Helical" evidence="7">
    <location>
        <begin position="21"/>
        <end position="46"/>
    </location>
</feature>
<dbReference type="Gene3D" id="1.20.1730.10">
    <property type="entry name" value="Sodium/glucose cotransporter"/>
    <property type="match status" value="1"/>
</dbReference>
<evidence type="ECO:0000313" key="8">
    <source>
        <dbReference type="EMBL" id="KAF8763214.1"/>
    </source>
</evidence>
<name>A0A8T0E1P3_ARGBR</name>
<evidence type="ECO:0000256" key="1">
    <source>
        <dbReference type="ARBA" id="ARBA00004141"/>
    </source>
</evidence>
<keyword evidence="4 7" id="KW-1133">Transmembrane helix</keyword>
<dbReference type="Proteomes" id="UP000807504">
    <property type="component" value="Unassembled WGS sequence"/>
</dbReference>
<comment type="caution">
    <text evidence="8">The sequence shown here is derived from an EMBL/GenBank/DDBJ whole genome shotgun (WGS) entry which is preliminary data.</text>
</comment>
<evidence type="ECO:0000256" key="3">
    <source>
        <dbReference type="ARBA" id="ARBA00022692"/>
    </source>
</evidence>
<evidence type="ECO:0000256" key="5">
    <source>
        <dbReference type="ARBA" id="ARBA00023136"/>
    </source>
</evidence>
<sequence>MSKVNLFSGAVFINQALHWNLYWAIVGLLLLTGVCTITGGLAAVIYTDTLQFFVMIAGATIVAAKGVLLISVFNFS</sequence>
<dbReference type="EMBL" id="JABXBU010002231">
    <property type="protein sequence ID" value="KAF8763214.1"/>
    <property type="molecule type" value="Genomic_DNA"/>
</dbReference>
<organism evidence="8 9">
    <name type="scientific">Argiope bruennichi</name>
    <name type="common">Wasp spider</name>
    <name type="synonym">Aranea bruennichi</name>
    <dbReference type="NCBI Taxonomy" id="94029"/>
    <lineage>
        <taxon>Eukaryota</taxon>
        <taxon>Metazoa</taxon>
        <taxon>Ecdysozoa</taxon>
        <taxon>Arthropoda</taxon>
        <taxon>Chelicerata</taxon>
        <taxon>Arachnida</taxon>
        <taxon>Araneae</taxon>
        <taxon>Araneomorphae</taxon>
        <taxon>Entelegynae</taxon>
        <taxon>Araneoidea</taxon>
        <taxon>Araneidae</taxon>
        <taxon>Argiope</taxon>
    </lineage>
</organism>
<dbReference type="GO" id="GO:0005412">
    <property type="term" value="F:D-glucose:sodium symporter activity"/>
    <property type="evidence" value="ECO:0007669"/>
    <property type="project" value="TreeGrafter"/>
</dbReference>
<comment type="subcellular location">
    <subcellularLocation>
        <location evidence="1">Membrane</location>
        <topology evidence="1">Multi-pass membrane protein</topology>
    </subcellularLocation>
</comment>
<feature type="transmembrane region" description="Helical" evidence="7">
    <location>
        <begin position="52"/>
        <end position="75"/>
    </location>
</feature>
<dbReference type="Pfam" id="PF00474">
    <property type="entry name" value="SSF"/>
    <property type="match status" value="1"/>
</dbReference>
<proteinExistence type="inferred from homology"/>
<evidence type="ECO:0000256" key="4">
    <source>
        <dbReference type="ARBA" id="ARBA00022989"/>
    </source>
</evidence>
<reference evidence="8" key="1">
    <citation type="journal article" date="2020" name="bioRxiv">
        <title>Chromosome-level reference genome of the European wasp spider Argiope bruennichi: a resource for studies on range expansion and evolutionary adaptation.</title>
        <authorList>
            <person name="Sheffer M.M."/>
            <person name="Hoppe A."/>
            <person name="Krehenwinkel H."/>
            <person name="Uhl G."/>
            <person name="Kuss A.W."/>
            <person name="Jensen L."/>
            <person name="Jensen C."/>
            <person name="Gillespie R.G."/>
            <person name="Hoff K.J."/>
            <person name="Prost S."/>
        </authorList>
    </citation>
    <scope>NUCLEOTIDE SEQUENCE</scope>
</reference>
<evidence type="ECO:0000256" key="7">
    <source>
        <dbReference type="SAM" id="Phobius"/>
    </source>
</evidence>
<accession>A0A8T0E1P3</accession>
<dbReference type="AlphaFoldDB" id="A0A8T0E1P3"/>
<reference evidence="8" key="2">
    <citation type="submission" date="2020-06" db="EMBL/GenBank/DDBJ databases">
        <authorList>
            <person name="Sheffer M."/>
        </authorList>
    </citation>
    <scope>NUCLEOTIDE SEQUENCE</scope>
</reference>
<protein>
    <submittedName>
        <fullName evidence="8">Sodium/nucleoside cotransporter like protein</fullName>
    </submittedName>
</protein>
<evidence type="ECO:0000313" key="9">
    <source>
        <dbReference type="Proteomes" id="UP000807504"/>
    </source>
</evidence>
<dbReference type="GO" id="GO:0005886">
    <property type="term" value="C:plasma membrane"/>
    <property type="evidence" value="ECO:0007669"/>
    <property type="project" value="TreeGrafter"/>
</dbReference>
<keyword evidence="3 7" id="KW-0812">Transmembrane</keyword>
<dbReference type="InterPro" id="IPR038377">
    <property type="entry name" value="Na/Glc_symporter_sf"/>
</dbReference>
<dbReference type="InterPro" id="IPR001734">
    <property type="entry name" value="Na/solute_symporter"/>
</dbReference>
<keyword evidence="9" id="KW-1185">Reference proteome</keyword>
<keyword evidence="5 7" id="KW-0472">Membrane</keyword>
<evidence type="ECO:0000256" key="2">
    <source>
        <dbReference type="ARBA" id="ARBA00006434"/>
    </source>
</evidence>
<dbReference type="PANTHER" id="PTHR11819:SF150">
    <property type="entry name" value="SODIUM_MYO-INOSITOL COTRANSPORTER"/>
    <property type="match status" value="1"/>
</dbReference>
<dbReference type="PANTHER" id="PTHR11819">
    <property type="entry name" value="SOLUTE CARRIER FAMILY 5"/>
    <property type="match status" value="1"/>
</dbReference>
<evidence type="ECO:0000256" key="6">
    <source>
        <dbReference type="RuleBase" id="RU362091"/>
    </source>
</evidence>